<accession>A0ACC1RK30</accession>
<dbReference type="Proteomes" id="UP001148629">
    <property type="component" value="Unassembled WGS sequence"/>
</dbReference>
<keyword evidence="2" id="KW-1185">Reference proteome</keyword>
<sequence>MGSFHYHRNRLFHKEVRPKDAEESCLQLPPCPSRLCERLLTSHFAKRSDLPTVNGAICQHAKSFCVGSEFIEYLIPRDSLLSQAVEFLDISRHDTAAGDQTDESLSDIPIYELAASDPGRSASFLYGHAAAALLREREYRSPIAPDAESLDAPIV</sequence>
<proteinExistence type="predicted"/>
<dbReference type="EMBL" id="JANRMS010003106">
    <property type="protein sequence ID" value="KAJ3519617.1"/>
    <property type="molecule type" value="Genomic_DNA"/>
</dbReference>
<organism evidence="1 2">
    <name type="scientific">Fusarium decemcellulare</name>
    <dbReference type="NCBI Taxonomy" id="57161"/>
    <lineage>
        <taxon>Eukaryota</taxon>
        <taxon>Fungi</taxon>
        <taxon>Dikarya</taxon>
        <taxon>Ascomycota</taxon>
        <taxon>Pezizomycotina</taxon>
        <taxon>Sordariomycetes</taxon>
        <taxon>Hypocreomycetidae</taxon>
        <taxon>Hypocreales</taxon>
        <taxon>Nectriaceae</taxon>
        <taxon>Fusarium</taxon>
        <taxon>Fusarium decemcellulare species complex</taxon>
    </lineage>
</organism>
<name>A0ACC1RK30_9HYPO</name>
<protein>
    <submittedName>
        <fullName evidence="1">Uncharacterized protein</fullName>
    </submittedName>
</protein>
<gene>
    <name evidence="1" type="ORF">NM208_g14058</name>
</gene>
<reference evidence="1" key="1">
    <citation type="submission" date="2022-08" db="EMBL/GenBank/DDBJ databases">
        <title>Genome Sequence of Fusarium decemcellulare.</title>
        <authorList>
            <person name="Buettner E."/>
        </authorList>
    </citation>
    <scope>NUCLEOTIDE SEQUENCE</scope>
    <source>
        <strain evidence="1">Babe19</strain>
    </source>
</reference>
<comment type="caution">
    <text evidence="1">The sequence shown here is derived from an EMBL/GenBank/DDBJ whole genome shotgun (WGS) entry which is preliminary data.</text>
</comment>
<evidence type="ECO:0000313" key="2">
    <source>
        <dbReference type="Proteomes" id="UP001148629"/>
    </source>
</evidence>
<evidence type="ECO:0000313" key="1">
    <source>
        <dbReference type="EMBL" id="KAJ3519617.1"/>
    </source>
</evidence>